<dbReference type="InterPro" id="IPR049383">
    <property type="entry name" value="UbiD-like_N"/>
</dbReference>
<dbReference type="GO" id="GO:0006744">
    <property type="term" value="P:ubiquinone biosynthetic process"/>
    <property type="evidence" value="ECO:0007669"/>
    <property type="project" value="TreeGrafter"/>
</dbReference>
<dbReference type="GO" id="GO:0005829">
    <property type="term" value="C:cytosol"/>
    <property type="evidence" value="ECO:0007669"/>
    <property type="project" value="TreeGrafter"/>
</dbReference>
<evidence type="ECO:0000259" key="1">
    <source>
        <dbReference type="Pfam" id="PF20695"/>
    </source>
</evidence>
<dbReference type="SUPFAM" id="SSF50475">
    <property type="entry name" value="FMN-binding split barrel"/>
    <property type="match status" value="1"/>
</dbReference>
<accession>X1JYJ6</accession>
<name>X1JYJ6_9ZZZZ</name>
<gene>
    <name evidence="2" type="ORF">S06H3_07657</name>
</gene>
<dbReference type="EMBL" id="BARV01003131">
    <property type="protein sequence ID" value="GAH99781.1"/>
    <property type="molecule type" value="Genomic_DNA"/>
</dbReference>
<dbReference type="AlphaFoldDB" id="X1JYJ6"/>
<dbReference type="InterPro" id="IPR002830">
    <property type="entry name" value="UbiD"/>
</dbReference>
<protein>
    <recommendedName>
        <fullName evidence="1">3-octaprenyl-4-hydroxybenzoate carboxy-lyase-like N-terminal domain-containing protein</fullName>
    </recommendedName>
</protein>
<dbReference type="Pfam" id="PF20695">
    <property type="entry name" value="UbiD_N"/>
    <property type="match status" value="1"/>
</dbReference>
<sequence length="90" mass="10219">MKNLRDWIEACEKEGELKRIKAEVDWNLELSHIATFNERKRGPALLFENVKGYDIPVVISASSTPKRMAITLGMPTTYSMCEMSLGQSIE</sequence>
<dbReference type="PANTHER" id="PTHR30108">
    <property type="entry name" value="3-OCTAPRENYL-4-HYDROXYBENZOATE CARBOXY-LYASE-RELATED"/>
    <property type="match status" value="1"/>
</dbReference>
<proteinExistence type="predicted"/>
<reference evidence="2" key="1">
    <citation type="journal article" date="2014" name="Front. Microbiol.">
        <title>High frequency of phylogenetically diverse reductive dehalogenase-homologous genes in deep subseafloor sedimentary metagenomes.</title>
        <authorList>
            <person name="Kawai M."/>
            <person name="Futagami T."/>
            <person name="Toyoda A."/>
            <person name="Takaki Y."/>
            <person name="Nishi S."/>
            <person name="Hori S."/>
            <person name="Arai W."/>
            <person name="Tsubouchi T."/>
            <person name="Morono Y."/>
            <person name="Uchiyama I."/>
            <person name="Ito T."/>
            <person name="Fujiyama A."/>
            <person name="Inagaki F."/>
            <person name="Takami H."/>
        </authorList>
    </citation>
    <scope>NUCLEOTIDE SEQUENCE</scope>
    <source>
        <strain evidence="2">Expedition CK06-06</strain>
    </source>
</reference>
<organism evidence="2">
    <name type="scientific">marine sediment metagenome</name>
    <dbReference type="NCBI Taxonomy" id="412755"/>
    <lineage>
        <taxon>unclassified sequences</taxon>
        <taxon>metagenomes</taxon>
        <taxon>ecological metagenomes</taxon>
    </lineage>
</organism>
<dbReference type="GO" id="GO:0008694">
    <property type="term" value="F:4-hydroxy-3-polyprenylbenzoate decarboxylase activity"/>
    <property type="evidence" value="ECO:0007669"/>
    <property type="project" value="TreeGrafter"/>
</dbReference>
<evidence type="ECO:0000313" key="2">
    <source>
        <dbReference type="EMBL" id="GAH99781.1"/>
    </source>
</evidence>
<comment type="caution">
    <text evidence="2">The sequence shown here is derived from an EMBL/GenBank/DDBJ whole genome shotgun (WGS) entry which is preliminary data.</text>
</comment>
<feature type="domain" description="3-octaprenyl-4-hydroxybenzoate carboxy-lyase-like N-terminal" evidence="1">
    <location>
        <begin position="8"/>
        <end position="81"/>
    </location>
</feature>
<dbReference type="PANTHER" id="PTHR30108:SF17">
    <property type="entry name" value="FERULIC ACID DECARBOXYLASE 1"/>
    <property type="match status" value="1"/>
</dbReference>